<evidence type="ECO:0000313" key="10">
    <source>
        <dbReference type="Proteomes" id="UP000606786"/>
    </source>
</evidence>
<keyword evidence="5 8" id="KW-0472">Membrane</keyword>
<proteinExistence type="predicted"/>
<keyword evidence="6" id="KW-0675">Receptor</keyword>
<keyword evidence="4 8" id="KW-1133">Transmembrane helix</keyword>
<keyword evidence="7" id="KW-0325">Glycoprotein</keyword>
<evidence type="ECO:0000256" key="3">
    <source>
        <dbReference type="ARBA" id="ARBA00022692"/>
    </source>
</evidence>
<keyword evidence="2" id="KW-1003">Cell membrane</keyword>
<evidence type="ECO:0000256" key="1">
    <source>
        <dbReference type="ARBA" id="ARBA00004651"/>
    </source>
</evidence>
<evidence type="ECO:0000256" key="5">
    <source>
        <dbReference type="ARBA" id="ARBA00023136"/>
    </source>
</evidence>
<evidence type="ECO:0000256" key="7">
    <source>
        <dbReference type="ARBA" id="ARBA00023180"/>
    </source>
</evidence>
<dbReference type="Gene3D" id="1.10.287.70">
    <property type="match status" value="1"/>
</dbReference>
<organism evidence="9 10">
    <name type="scientific">Ceratitis capitata</name>
    <name type="common">Mediterranean fruit fly</name>
    <name type="synonym">Tephritis capitata</name>
    <dbReference type="NCBI Taxonomy" id="7213"/>
    <lineage>
        <taxon>Eukaryota</taxon>
        <taxon>Metazoa</taxon>
        <taxon>Ecdysozoa</taxon>
        <taxon>Arthropoda</taxon>
        <taxon>Hexapoda</taxon>
        <taxon>Insecta</taxon>
        <taxon>Pterygota</taxon>
        <taxon>Neoptera</taxon>
        <taxon>Endopterygota</taxon>
        <taxon>Diptera</taxon>
        <taxon>Brachycera</taxon>
        <taxon>Muscomorpha</taxon>
        <taxon>Tephritoidea</taxon>
        <taxon>Tephritidae</taxon>
        <taxon>Ceratitis</taxon>
        <taxon>Ceratitis</taxon>
    </lineage>
</organism>
<dbReference type="InterPro" id="IPR052192">
    <property type="entry name" value="Insect_Ionotropic_Sensory_Rcpt"/>
</dbReference>
<evidence type="ECO:0000313" key="9">
    <source>
        <dbReference type="EMBL" id="CAD7005840.1"/>
    </source>
</evidence>
<comment type="caution">
    <text evidence="9">The sequence shown here is derived from an EMBL/GenBank/DDBJ whole genome shotgun (WGS) entry which is preliminary data.</text>
</comment>
<sequence length="539" mass="62212">MDTLSHWRLYNEHYKWLLYDRTADLDNFRRIFTDANLAVDAELTYAILKPTLPRNLTEASNISYITYDVYNNGRFLGGKLNMTLDREFECNLESCYIKRNLSALHTRTKYGNRNLLHDITMRVTVVVTKRPLTLPVPVLLDFLTSENNSDVDPISRFGYKIFLIYKDFFGCILLMRYTFRAHWGLNDTHGGGVGDVALGYSDFLSTPFLISAERLRYFSPLVESGGFRLLCLFRTPRSTGMKGSAFIEPFNGSVWLVFGILLVVSAIFLWRTFALELRNFHTNLSYKPSLLSTALLAFGSACYQGSSIVPTSAGGRMAYFSLYSATFMMYNYYTSILLSTLLGTPPKSDIKTLGQLADSALNVGLEPLPYTYVFLNGSQLPDVRRFVYRKIESKKDPEKLWISVEEGILKVRDEPGFAFVLETSTSYPFLERNFLPHQICDLNEVLMRPDKSLFTQLHKNSSYKELTRLRGIRMLETGVWRKHRKHWFREHLNCVPSNYLFAVGMEYTAPLFLMLAYSYILCLVILLMEKLIKRMQERF</sequence>
<dbReference type="OrthoDB" id="6117597at2759"/>
<keyword evidence="3 8" id="KW-0812">Transmembrane</keyword>
<evidence type="ECO:0000256" key="4">
    <source>
        <dbReference type="ARBA" id="ARBA00022989"/>
    </source>
</evidence>
<feature type="transmembrane region" description="Helical" evidence="8">
    <location>
        <begin position="290"/>
        <end position="309"/>
    </location>
</feature>
<reference evidence="9" key="1">
    <citation type="submission" date="2020-11" db="EMBL/GenBank/DDBJ databases">
        <authorList>
            <person name="Whitehead M."/>
        </authorList>
    </citation>
    <scope>NUCLEOTIDE SEQUENCE</scope>
    <source>
        <strain evidence="9">EGII</strain>
    </source>
</reference>
<evidence type="ECO:0000256" key="2">
    <source>
        <dbReference type="ARBA" id="ARBA00022475"/>
    </source>
</evidence>
<dbReference type="SUPFAM" id="SSF53850">
    <property type="entry name" value="Periplasmic binding protein-like II"/>
    <property type="match status" value="1"/>
</dbReference>
<accession>A0A811V495</accession>
<protein>
    <submittedName>
        <fullName evidence="9">(Mediterranean fruit fly) hypothetical protein</fullName>
    </submittedName>
</protein>
<gene>
    <name evidence="9" type="ORF">CCAP1982_LOCUS14184</name>
</gene>
<keyword evidence="10" id="KW-1185">Reference proteome</keyword>
<name>A0A811V495_CERCA</name>
<evidence type="ECO:0000256" key="6">
    <source>
        <dbReference type="ARBA" id="ARBA00023170"/>
    </source>
</evidence>
<feature type="transmembrane region" description="Helical" evidence="8">
    <location>
        <begin position="507"/>
        <end position="528"/>
    </location>
</feature>
<dbReference type="AlphaFoldDB" id="A0A811V495"/>
<feature type="transmembrane region" description="Helical" evidence="8">
    <location>
        <begin position="250"/>
        <end position="270"/>
    </location>
</feature>
<feature type="transmembrane region" description="Helical" evidence="8">
    <location>
        <begin position="321"/>
        <end position="342"/>
    </location>
</feature>
<evidence type="ECO:0000256" key="8">
    <source>
        <dbReference type="SAM" id="Phobius"/>
    </source>
</evidence>
<dbReference type="PANTHER" id="PTHR42643:SF32">
    <property type="entry name" value="IONOTROPIC RECEPTOR 31A, ISOFORM C-RELATED"/>
    <property type="match status" value="1"/>
</dbReference>
<dbReference type="GO" id="GO:0005886">
    <property type="term" value="C:plasma membrane"/>
    <property type="evidence" value="ECO:0007669"/>
    <property type="project" value="UniProtKB-SubCell"/>
</dbReference>
<dbReference type="Proteomes" id="UP000606786">
    <property type="component" value="Unassembled WGS sequence"/>
</dbReference>
<dbReference type="EMBL" id="CAJHJT010000034">
    <property type="protein sequence ID" value="CAD7005840.1"/>
    <property type="molecule type" value="Genomic_DNA"/>
</dbReference>
<dbReference type="PANTHER" id="PTHR42643">
    <property type="entry name" value="IONOTROPIC RECEPTOR 20A-RELATED"/>
    <property type="match status" value="1"/>
</dbReference>
<comment type="subcellular location">
    <subcellularLocation>
        <location evidence="1">Cell membrane</location>
        <topology evidence="1">Multi-pass membrane protein</topology>
    </subcellularLocation>
</comment>